<keyword evidence="1" id="KW-0202">Cytokine</keyword>
<dbReference type="AlphaFoldDB" id="A0A3P9J7R6"/>
<evidence type="ECO:0000256" key="2">
    <source>
        <dbReference type="SAM" id="SignalP"/>
    </source>
</evidence>
<dbReference type="InterPro" id="IPR036048">
    <property type="entry name" value="Interleukin_8-like_sf"/>
</dbReference>
<feature type="domain" description="Chemokine interleukin-8-like" evidence="3">
    <location>
        <begin position="36"/>
        <end position="89"/>
    </location>
</feature>
<organism evidence="4 5">
    <name type="scientific">Oryzias latipes</name>
    <name type="common">Japanese rice fish</name>
    <name type="synonym">Japanese killifish</name>
    <dbReference type="NCBI Taxonomy" id="8090"/>
    <lineage>
        <taxon>Eukaryota</taxon>
        <taxon>Metazoa</taxon>
        <taxon>Chordata</taxon>
        <taxon>Craniata</taxon>
        <taxon>Vertebrata</taxon>
        <taxon>Euteleostomi</taxon>
        <taxon>Actinopterygii</taxon>
        <taxon>Neopterygii</taxon>
        <taxon>Teleostei</taxon>
        <taxon>Neoteleostei</taxon>
        <taxon>Acanthomorphata</taxon>
        <taxon>Ovalentaria</taxon>
        <taxon>Atherinomorphae</taxon>
        <taxon>Beloniformes</taxon>
        <taxon>Adrianichthyidae</taxon>
        <taxon>Oryziinae</taxon>
        <taxon>Oryzias</taxon>
    </lineage>
</organism>
<reference evidence="4" key="3">
    <citation type="submission" date="2025-08" db="UniProtKB">
        <authorList>
            <consortium name="Ensembl"/>
        </authorList>
    </citation>
    <scope>IDENTIFICATION</scope>
    <source>
        <strain evidence="4">HSOK</strain>
    </source>
</reference>
<reference key="1">
    <citation type="journal article" date="2007" name="Nature">
        <title>The medaka draft genome and insights into vertebrate genome evolution.</title>
        <authorList>
            <person name="Kasahara M."/>
            <person name="Naruse K."/>
            <person name="Sasaki S."/>
            <person name="Nakatani Y."/>
            <person name="Qu W."/>
            <person name="Ahsan B."/>
            <person name="Yamada T."/>
            <person name="Nagayasu Y."/>
            <person name="Doi K."/>
            <person name="Kasai Y."/>
            <person name="Jindo T."/>
            <person name="Kobayashi D."/>
            <person name="Shimada A."/>
            <person name="Toyoda A."/>
            <person name="Kuroki Y."/>
            <person name="Fujiyama A."/>
            <person name="Sasaki T."/>
            <person name="Shimizu A."/>
            <person name="Asakawa S."/>
            <person name="Shimizu N."/>
            <person name="Hashimoto S."/>
            <person name="Yang J."/>
            <person name="Lee Y."/>
            <person name="Matsushima K."/>
            <person name="Sugano S."/>
            <person name="Sakaizumi M."/>
            <person name="Narita T."/>
            <person name="Ohishi K."/>
            <person name="Haga S."/>
            <person name="Ohta F."/>
            <person name="Nomoto H."/>
            <person name="Nogata K."/>
            <person name="Morishita T."/>
            <person name="Endo T."/>
            <person name="Shin-I T."/>
            <person name="Takeda H."/>
            <person name="Morishita S."/>
            <person name="Kohara Y."/>
        </authorList>
    </citation>
    <scope>NUCLEOTIDE SEQUENCE [LARGE SCALE GENOMIC DNA]</scope>
    <source>
        <strain>Hd-rR</strain>
    </source>
</reference>
<dbReference type="Gene3D" id="2.40.50.40">
    <property type="match status" value="1"/>
</dbReference>
<dbReference type="Pfam" id="PF00048">
    <property type="entry name" value="IL8"/>
    <property type="match status" value="1"/>
</dbReference>
<dbReference type="Ensembl" id="ENSORLT00015016262.1">
    <property type="protein sequence ID" value="ENSORLP00015028173.1"/>
    <property type="gene ID" value="ENSORLG00015010633.1"/>
</dbReference>
<dbReference type="GO" id="GO:0006955">
    <property type="term" value="P:immune response"/>
    <property type="evidence" value="ECO:0007669"/>
    <property type="project" value="InterPro"/>
</dbReference>
<accession>A0A3P9J7R6</accession>
<feature type="chain" id="PRO_5018301324" description="Chemokine interleukin-8-like domain-containing protein" evidence="2">
    <location>
        <begin position="24"/>
        <end position="102"/>
    </location>
</feature>
<proteinExistence type="predicted"/>
<keyword evidence="2" id="KW-0732">Signal</keyword>
<name>A0A3P9J7R6_ORYLA</name>
<dbReference type="GO" id="GO:0005615">
    <property type="term" value="C:extracellular space"/>
    <property type="evidence" value="ECO:0007669"/>
    <property type="project" value="UniProtKB-KW"/>
</dbReference>
<reference evidence="4" key="4">
    <citation type="submission" date="2025-09" db="UniProtKB">
        <authorList>
            <consortium name="Ensembl"/>
        </authorList>
    </citation>
    <scope>IDENTIFICATION</scope>
    <source>
        <strain evidence="4">HSOK</strain>
    </source>
</reference>
<feature type="signal peptide" evidence="2">
    <location>
        <begin position="1"/>
        <end position="23"/>
    </location>
</feature>
<evidence type="ECO:0000259" key="3">
    <source>
        <dbReference type="Pfam" id="PF00048"/>
    </source>
</evidence>
<dbReference type="GO" id="GO:0008009">
    <property type="term" value="F:chemokine activity"/>
    <property type="evidence" value="ECO:0007669"/>
    <property type="project" value="InterPro"/>
</dbReference>
<dbReference type="Proteomes" id="UP000265200">
    <property type="component" value="Chromosome 20"/>
</dbReference>
<reference evidence="4 5" key="2">
    <citation type="submission" date="2017-04" db="EMBL/GenBank/DDBJ databases">
        <title>CpG methylation of centromeres and impact of large insertions on vertebrate speciation.</title>
        <authorList>
            <person name="Ichikawa K."/>
            <person name="Yoshimura J."/>
            <person name="Morishita S."/>
        </authorList>
    </citation>
    <scope>NUCLEOTIDE SEQUENCE</scope>
    <source>
        <strain evidence="4 5">HSOK</strain>
    </source>
</reference>
<dbReference type="SUPFAM" id="SSF54117">
    <property type="entry name" value="Interleukin 8-like chemokines"/>
    <property type="match status" value="1"/>
</dbReference>
<evidence type="ECO:0000256" key="1">
    <source>
        <dbReference type="ARBA" id="ARBA00022514"/>
    </source>
</evidence>
<dbReference type="InterPro" id="IPR001811">
    <property type="entry name" value="Chemokine_IL8-like_dom"/>
</dbReference>
<sequence length="102" mass="11603">MTPKTLCVILLVLLVCLSIHSHAGNRSFTLSSQHWNCCETATRRDLSAEVTGNTYKVQHAKHRCVDAIKFQSGDKTLCAHPDEQWVKNCRFHQHCIPFSLHC</sequence>
<evidence type="ECO:0000313" key="5">
    <source>
        <dbReference type="Proteomes" id="UP000265200"/>
    </source>
</evidence>
<evidence type="ECO:0000313" key="4">
    <source>
        <dbReference type="Ensembl" id="ENSORLP00015028173.1"/>
    </source>
</evidence>
<protein>
    <recommendedName>
        <fullName evidence="3">Chemokine interleukin-8-like domain-containing protein</fullName>
    </recommendedName>
</protein>